<accession>A0AAF0I8T6</accession>
<evidence type="ECO:0000259" key="3">
    <source>
        <dbReference type="PROSITE" id="PS51931"/>
    </source>
</evidence>
<dbReference type="Gene3D" id="3.30.70.1710">
    <property type="match status" value="1"/>
</dbReference>
<keyword evidence="2" id="KW-1283">Bacterial microcompartment</keyword>
<evidence type="ECO:0000313" key="5">
    <source>
        <dbReference type="Proteomes" id="UP001179647"/>
    </source>
</evidence>
<protein>
    <submittedName>
        <fullName evidence="4">BMC domain-containing protein</fullName>
    </submittedName>
</protein>
<dbReference type="GO" id="GO:0031469">
    <property type="term" value="C:bacterial microcompartment"/>
    <property type="evidence" value="ECO:0007669"/>
    <property type="project" value="UniProtKB-SubCell"/>
</dbReference>
<evidence type="ECO:0000313" key="4">
    <source>
        <dbReference type="EMBL" id="WEG74326.1"/>
    </source>
</evidence>
<evidence type="ECO:0000256" key="2">
    <source>
        <dbReference type="ARBA" id="ARBA00024446"/>
    </source>
</evidence>
<dbReference type="Proteomes" id="UP001179647">
    <property type="component" value="Chromosome"/>
</dbReference>
<dbReference type="InterPro" id="IPR009307">
    <property type="entry name" value="EutS/PduU/CutR"/>
</dbReference>
<gene>
    <name evidence="4" type="ORF">OL234_07305</name>
</gene>
<dbReference type="InterPro" id="IPR037233">
    <property type="entry name" value="CcmK-like_sf"/>
</dbReference>
<dbReference type="CDD" id="cd07046">
    <property type="entry name" value="BMC_PduU-EutS"/>
    <property type="match status" value="1"/>
</dbReference>
<dbReference type="PANTHER" id="PTHR40449">
    <property type="entry name" value="ETHANOLAMINE UTILIZATION PROTEIN EUTS"/>
    <property type="match status" value="1"/>
</dbReference>
<feature type="domain" description="BMC circularly permuted" evidence="3">
    <location>
        <begin position="6"/>
        <end position="107"/>
    </location>
</feature>
<keyword evidence="5" id="KW-1185">Reference proteome</keyword>
<dbReference type="Pfam" id="PF00936">
    <property type="entry name" value="BMC"/>
    <property type="match status" value="1"/>
</dbReference>
<dbReference type="EMBL" id="CP110232">
    <property type="protein sequence ID" value="WEG74326.1"/>
    <property type="molecule type" value="Genomic_DNA"/>
</dbReference>
<reference evidence="4" key="1">
    <citation type="submission" date="2022-10" db="EMBL/GenBank/DDBJ databases">
        <title>Vagococcus sp. isolated from poultry meat.</title>
        <authorList>
            <person name="Johansson P."/>
            <person name="Bjorkroth J."/>
        </authorList>
    </citation>
    <scope>NUCLEOTIDE SEQUENCE</scope>
    <source>
        <strain evidence="4">STAA11</strain>
    </source>
</reference>
<dbReference type="SMART" id="SM00877">
    <property type="entry name" value="BMC"/>
    <property type="match status" value="1"/>
</dbReference>
<dbReference type="InterPro" id="IPR044870">
    <property type="entry name" value="BMC_CP"/>
</dbReference>
<comment type="subcellular location">
    <subcellularLocation>
        <location evidence="1">Bacterial microcompartment</location>
    </subcellularLocation>
</comment>
<dbReference type="SUPFAM" id="SSF143414">
    <property type="entry name" value="CcmK-like"/>
    <property type="match status" value="1"/>
</dbReference>
<dbReference type="PIRSF" id="PIRSF012296">
    <property type="entry name" value="EutS_PduU"/>
    <property type="match status" value="1"/>
</dbReference>
<dbReference type="AlphaFoldDB" id="A0AAF0I8T6"/>
<dbReference type="PROSITE" id="PS51931">
    <property type="entry name" value="BMC_CP"/>
    <property type="match status" value="1"/>
</dbReference>
<dbReference type="PANTHER" id="PTHR40449:SF2">
    <property type="entry name" value="BACTERIAL MICROCOMPARTMENT SHELL PROTEIN EUTS"/>
    <property type="match status" value="1"/>
</dbReference>
<evidence type="ECO:0000256" key="1">
    <source>
        <dbReference type="ARBA" id="ARBA00024322"/>
    </source>
</evidence>
<proteinExistence type="predicted"/>
<dbReference type="InterPro" id="IPR000249">
    <property type="entry name" value="BMC_dom"/>
</dbReference>
<sequence length="114" mass="11989">METKQRVIQESVPGRQITIAHIIASPDEKVYDKVGLQAHKNQSIGILTITPAEAAIVASDVATKAADVSVGFMDRFSGALIVTGDVTAVEAALEAVNDTLGRMLKISGAKITRS</sequence>
<dbReference type="KEGG" id="vie:OL234_07305"/>
<name>A0AAF0I8T6_9ENTE</name>
<dbReference type="RefSeq" id="WP_275470126.1">
    <property type="nucleotide sequence ID" value="NZ_CP110232.1"/>
</dbReference>
<organism evidence="4 5">
    <name type="scientific">Vagococcus intermedius</name>
    <dbReference type="NCBI Taxonomy" id="2991418"/>
    <lineage>
        <taxon>Bacteria</taxon>
        <taxon>Bacillati</taxon>
        <taxon>Bacillota</taxon>
        <taxon>Bacilli</taxon>
        <taxon>Lactobacillales</taxon>
        <taxon>Enterococcaceae</taxon>
        <taxon>Vagococcus</taxon>
    </lineage>
</organism>